<feature type="signal peptide" evidence="2">
    <location>
        <begin position="1"/>
        <end position="21"/>
    </location>
</feature>
<evidence type="ECO:0000256" key="1">
    <source>
        <dbReference type="SAM" id="MobiDB-lite"/>
    </source>
</evidence>
<evidence type="ECO:0000313" key="4">
    <source>
        <dbReference type="Proteomes" id="UP001589733"/>
    </source>
</evidence>
<feature type="compositionally biased region" description="Low complexity" evidence="1">
    <location>
        <begin position="278"/>
        <end position="299"/>
    </location>
</feature>
<accession>A0ABV6AT13</accession>
<protein>
    <recommendedName>
        <fullName evidence="5">DUF11 domain-containing protein</fullName>
    </recommendedName>
</protein>
<keyword evidence="4" id="KW-1185">Reference proteome</keyword>
<dbReference type="InterPro" id="IPR018247">
    <property type="entry name" value="EF_Hand_1_Ca_BS"/>
</dbReference>
<evidence type="ECO:0008006" key="5">
    <source>
        <dbReference type="Google" id="ProtNLM"/>
    </source>
</evidence>
<proteinExistence type="predicted"/>
<reference evidence="3 4" key="1">
    <citation type="submission" date="2024-09" db="EMBL/GenBank/DDBJ databases">
        <authorList>
            <person name="Sun Q."/>
            <person name="Mori K."/>
        </authorList>
    </citation>
    <scope>NUCLEOTIDE SEQUENCE [LARGE SCALE GENOMIC DNA]</scope>
    <source>
        <strain evidence="3 4">JCM 13503</strain>
    </source>
</reference>
<sequence length="750" mass="74550">MKVNSRLIALMVAMAAGTAAAAGTPAGTVISNTATANFTDPSTGTAATPVNSNAVTTTVLPIAGFDIQYATTTADGTTGNNTGGTNPIPGAYIVDGVVPTDTTKNQVATAYVAVNTGNVNNYVVNLAVNDTGSPAGAPASVKYYPAAADADNDGILTKAEVAAADAAPVGDPRKAITSVTIPADDVNTTGIDEGQVKFFQVLVVPSSATSGAIYAASPQGSAPAGAGTVASNTYPAVNELATDLQFTQAIVTTPTVTLEPPADTTPSTPGNTPPVPGTVPGTTTPNPNTYTPPTNPGVTPNPGTLITADPATGNQDAYPKADANTLPDVVTFVSDVKNGGTLPDTMVITVGLPAGATSVVVLDKDGNVLTPVSGKYTLPGGPVAPGASVPFQVVVTYPDSNGVAAPVDLVVPIGVFSGNVPSVTPLDTGTLTVHPPQMIFGDTVAGSNPSPAPAPVETVKPGGAFNTTTGTTADASAVFPVSIKNTGTYGDTFTLVGTVTILLTDGTPVNVPVTYYNADGSPLATPGTTLVIAPGATSNYLAVVNIPPTAAATTGTTGTNPQPSLTQTATGVYSTIVATDTNDQIKVDIVNTKPTDSTDPTTGPSNANSGIAVAKYQTKGATAPAPVAADINTLTALPGDTIRYAIIAKNNFNTPVANFVLSDSAAANNVYTYSNLVSATATATGFTGIASPTVFYKVNGAAWSTTAPAAGTVITTLDVAVDTNGDNTITATDIVPALASIRLDIAVTIK</sequence>
<keyword evidence="2" id="KW-0732">Signal</keyword>
<evidence type="ECO:0000313" key="3">
    <source>
        <dbReference type="EMBL" id="MFB9990624.1"/>
    </source>
</evidence>
<name>A0ABV6AT13_9DEIO</name>
<comment type="caution">
    <text evidence="3">The sequence shown here is derived from an EMBL/GenBank/DDBJ whole genome shotgun (WGS) entry which is preliminary data.</text>
</comment>
<organism evidence="3 4">
    <name type="scientific">Deinococcus oregonensis</name>
    <dbReference type="NCBI Taxonomy" id="1805970"/>
    <lineage>
        <taxon>Bacteria</taxon>
        <taxon>Thermotogati</taxon>
        <taxon>Deinococcota</taxon>
        <taxon>Deinococci</taxon>
        <taxon>Deinococcales</taxon>
        <taxon>Deinococcaceae</taxon>
        <taxon>Deinococcus</taxon>
    </lineage>
</organism>
<evidence type="ECO:0000256" key="2">
    <source>
        <dbReference type="SAM" id="SignalP"/>
    </source>
</evidence>
<gene>
    <name evidence="3" type="ORF">ACFFLM_01295</name>
</gene>
<feature type="region of interest" description="Disordered" evidence="1">
    <location>
        <begin position="258"/>
        <end position="299"/>
    </location>
</feature>
<dbReference type="Proteomes" id="UP001589733">
    <property type="component" value="Unassembled WGS sequence"/>
</dbReference>
<dbReference type="RefSeq" id="WP_380004724.1">
    <property type="nucleotide sequence ID" value="NZ_JBHLYR010000008.1"/>
</dbReference>
<dbReference type="PROSITE" id="PS00018">
    <property type="entry name" value="EF_HAND_1"/>
    <property type="match status" value="2"/>
</dbReference>
<feature type="chain" id="PRO_5045572564" description="DUF11 domain-containing protein" evidence="2">
    <location>
        <begin position="22"/>
        <end position="750"/>
    </location>
</feature>
<dbReference type="EMBL" id="JBHLYR010000008">
    <property type="protein sequence ID" value="MFB9990624.1"/>
    <property type="molecule type" value="Genomic_DNA"/>
</dbReference>